<comment type="caution">
    <text evidence="10">The sequence shown here is derived from an EMBL/GenBank/DDBJ whole genome shotgun (WGS) entry which is preliminary data.</text>
</comment>
<keyword evidence="3 7" id="KW-0288">FMN</keyword>
<reference evidence="10" key="1">
    <citation type="submission" date="2021-03" db="EMBL/GenBank/DDBJ databases">
        <title>Genome sequencing and assembly of Tianweitania sediminis.</title>
        <authorList>
            <person name="Chhetri G."/>
        </authorList>
    </citation>
    <scope>NUCLEOTIDE SEQUENCE</scope>
    <source>
        <strain evidence="10">Z8</strain>
    </source>
</reference>
<dbReference type="InterPro" id="IPR026021">
    <property type="entry name" value="YdjA-like"/>
</dbReference>
<evidence type="ECO:0000256" key="3">
    <source>
        <dbReference type="ARBA" id="ARBA00022643"/>
    </source>
</evidence>
<evidence type="ECO:0000259" key="9">
    <source>
        <dbReference type="Pfam" id="PF00881"/>
    </source>
</evidence>
<dbReference type="EMBL" id="JAGIYY010000004">
    <property type="protein sequence ID" value="MBP0439861.1"/>
    <property type="molecule type" value="Genomic_DNA"/>
</dbReference>
<protein>
    <recommendedName>
        <fullName evidence="7">Putative NAD(P)H nitroreductase</fullName>
        <ecNumber evidence="7">1.-.-.-</ecNumber>
    </recommendedName>
</protein>
<name>A0A8J7R3I4_9HYPH</name>
<evidence type="ECO:0000256" key="7">
    <source>
        <dbReference type="PIRNR" id="PIRNR000232"/>
    </source>
</evidence>
<accession>A0A8J7R3I4</accession>
<feature type="domain" description="Nitroreductase" evidence="9">
    <location>
        <begin position="22"/>
        <end position="167"/>
    </location>
</feature>
<dbReference type="Proteomes" id="UP000666240">
    <property type="component" value="Unassembled WGS sequence"/>
</dbReference>
<evidence type="ECO:0000313" key="10">
    <source>
        <dbReference type="EMBL" id="MBP0439861.1"/>
    </source>
</evidence>
<dbReference type="InterPro" id="IPR029479">
    <property type="entry name" value="Nitroreductase"/>
</dbReference>
<evidence type="ECO:0000256" key="5">
    <source>
        <dbReference type="ARBA" id="ARBA00023002"/>
    </source>
</evidence>
<evidence type="ECO:0000256" key="1">
    <source>
        <dbReference type="ARBA" id="ARBA00007118"/>
    </source>
</evidence>
<evidence type="ECO:0000256" key="6">
    <source>
        <dbReference type="ARBA" id="ARBA00023027"/>
    </source>
</evidence>
<evidence type="ECO:0000313" key="11">
    <source>
        <dbReference type="Proteomes" id="UP000666240"/>
    </source>
</evidence>
<dbReference type="CDD" id="cd02135">
    <property type="entry name" value="YdjA-like"/>
    <property type="match status" value="1"/>
</dbReference>
<organism evidence="10 11">
    <name type="scientific">Tianweitania sediminis</name>
    <dbReference type="NCBI Taxonomy" id="1502156"/>
    <lineage>
        <taxon>Bacteria</taxon>
        <taxon>Pseudomonadati</taxon>
        <taxon>Pseudomonadota</taxon>
        <taxon>Alphaproteobacteria</taxon>
        <taxon>Hyphomicrobiales</taxon>
        <taxon>Phyllobacteriaceae</taxon>
        <taxon>Tianweitania</taxon>
    </lineage>
</organism>
<dbReference type="GO" id="GO:0016491">
    <property type="term" value="F:oxidoreductase activity"/>
    <property type="evidence" value="ECO:0007669"/>
    <property type="project" value="UniProtKB-UniRule"/>
</dbReference>
<feature type="binding site" evidence="8">
    <location>
        <position position="39"/>
    </location>
    <ligand>
        <name>FMN</name>
        <dbReference type="ChEBI" id="CHEBI:58210"/>
        <note>ligand shared between dimeric partners</note>
    </ligand>
</feature>
<dbReference type="EC" id="1.-.-.-" evidence="7"/>
<evidence type="ECO:0000256" key="8">
    <source>
        <dbReference type="PIRSR" id="PIRSR000232-1"/>
    </source>
</evidence>
<dbReference type="PANTHER" id="PTHR43821:SF1">
    <property type="entry name" value="NAD(P)H NITROREDUCTASE YDJA-RELATED"/>
    <property type="match status" value="1"/>
</dbReference>
<feature type="binding site" description="in other chain" evidence="8">
    <location>
        <begin position="12"/>
        <end position="14"/>
    </location>
    <ligand>
        <name>FMN</name>
        <dbReference type="ChEBI" id="CHEBI:58210"/>
        <note>ligand shared between dimeric partners</note>
    </ligand>
</feature>
<sequence>MSSPIIAFLSTRKSAPINEMTEPGPSDEQLETMLRIASRVPDHGKLAPWRFILYRGEARLEVGKHLVALAEQHEGPLAEGRRHQEATRFSRAPLVIGVVFVPKPHPKIPDWEKFLSAGAAAMNLCLAANALGFATNWISNWYSDDPEGRRLLGLRHDERVAGFVHVGTHSGAIFERPRPDLAEIVSDYAGPTEA</sequence>
<dbReference type="Pfam" id="PF00881">
    <property type="entry name" value="Nitroreductase"/>
    <property type="match status" value="1"/>
</dbReference>
<comment type="similarity">
    <text evidence="1 7">Belongs to the nitroreductase family.</text>
</comment>
<dbReference type="SUPFAM" id="SSF55469">
    <property type="entry name" value="FMN-dependent nitroreductase-like"/>
    <property type="match status" value="1"/>
</dbReference>
<keyword evidence="6 7" id="KW-0520">NAD</keyword>
<keyword evidence="5 7" id="KW-0560">Oxidoreductase</keyword>
<dbReference type="PIRSF" id="PIRSF000232">
    <property type="entry name" value="YdjA"/>
    <property type="match status" value="1"/>
</dbReference>
<evidence type="ECO:0000256" key="2">
    <source>
        <dbReference type="ARBA" id="ARBA00022630"/>
    </source>
</evidence>
<evidence type="ECO:0000256" key="4">
    <source>
        <dbReference type="ARBA" id="ARBA00022857"/>
    </source>
</evidence>
<keyword evidence="2 7" id="KW-0285">Flavoprotein</keyword>
<dbReference type="RefSeq" id="WP_209335882.1">
    <property type="nucleotide sequence ID" value="NZ_JAGIYY010000004.1"/>
</dbReference>
<dbReference type="InterPro" id="IPR052530">
    <property type="entry name" value="NAD(P)H_nitroreductase"/>
</dbReference>
<dbReference type="InterPro" id="IPR000415">
    <property type="entry name" value="Nitroreductase-like"/>
</dbReference>
<gene>
    <name evidence="10" type="ORF">J5Y06_14475</name>
</gene>
<comment type="cofactor">
    <cofactor evidence="8">
        <name>FMN</name>
        <dbReference type="ChEBI" id="CHEBI:58210"/>
    </cofactor>
    <text evidence="8">Binds 1 FMN per subunit.</text>
</comment>
<feature type="binding site" evidence="8">
    <location>
        <position position="43"/>
    </location>
    <ligand>
        <name>FMN</name>
        <dbReference type="ChEBI" id="CHEBI:58210"/>
        <note>ligand shared between dimeric partners</note>
    </ligand>
</feature>
<keyword evidence="4 7" id="KW-0521">NADP</keyword>
<keyword evidence="11" id="KW-1185">Reference proteome</keyword>
<dbReference type="AlphaFoldDB" id="A0A8J7R3I4"/>
<feature type="binding site" description="in other chain" evidence="8">
    <location>
        <begin position="137"/>
        <end position="139"/>
    </location>
    <ligand>
        <name>FMN</name>
        <dbReference type="ChEBI" id="CHEBI:58210"/>
        <note>ligand shared between dimeric partners</note>
    </ligand>
</feature>
<proteinExistence type="inferred from homology"/>
<dbReference type="Gene3D" id="3.40.109.10">
    <property type="entry name" value="NADH Oxidase"/>
    <property type="match status" value="1"/>
</dbReference>
<dbReference type="PANTHER" id="PTHR43821">
    <property type="entry name" value="NAD(P)H NITROREDUCTASE YDJA-RELATED"/>
    <property type="match status" value="1"/>
</dbReference>